<evidence type="ECO:0000256" key="4">
    <source>
        <dbReference type="SAM" id="Phobius"/>
    </source>
</evidence>
<feature type="transmembrane region" description="Helical" evidence="4">
    <location>
        <begin position="343"/>
        <end position="361"/>
    </location>
</feature>
<dbReference type="AlphaFoldDB" id="A0A7W5DPJ5"/>
<keyword evidence="1 4" id="KW-0812">Transmembrane</keyword>
<dbReference type="PANTHER" id="PTHR43129:SF1">
    <property type="entry name" value="FOSMIDOMYCIN RESISTANCE PROTEIN"/>
    <property type="match status" value="1"/>
</dbReference>
<evidence type="ECO:0000256" key="3">
    <source>
        <dbReference type="ARBA" id="ARBA00023136"/>
    </source>
</evidence>
<dbReference type="PANTHER" id="PTHR43129">
    <property type="entry name" value="FOSMIDOMYCIN RESISTANCE PROTEIN"/>
    <property type="match status" value="1"/>
</dbReference>
<feature type="domain" description="Major facilitator superfamily (MFS) profile" evidence="5">
    <location>
        <begin position="15"/>
        <end position="396"/>
    </location>
</feature>
<dbReference type="EMBL" id="JACHYB010000001">
    <property type="protein sequence ID" value="MBB3185938.1"/>
    <property type="molecule type" value="Genomic_DNA"/>
</dbReference>
<evidence type="ECO:0000259" key="5">
    <source>
        <dbReference type="PROSITE" id="PS50850"/>
    </source>
</evidence>
<dbReference type="RefSeq" id="WP_183411881.1">
    <property type="nucleotide sequence ID" value="NZ_JACHYB010000001.1"/>
</dbReference>
<feature type="transmembrane region" description="Helical" evidence="4">
    <location>
        <begin position="12"/>
        <end position="36"/>
    </location>
</feature>
<feature type="transmembrane region" description="Helical" evidence="4">
    <location>
        <begin position="168"/>
        <end position="190"/>
    </location>
</feature>
<name>A0A7W5DPJ5_9PORP</name>
<evidence type="ECO:0000256" key="2">
    <source>
        <dbReference type="ARBA" id="ARBA00022989"/>
    </source>
</evidence>
<feature type="transmembrane region" description="Helical" evidence="4">
    <location>
        <begin position="285"/>
        <end position="303"/>
    </location>
</feature>
<dbReference type="PROSITE" id="PS50850">
    <property type="entry name" value="MFS"/>
    <property type="match status" value="1"/>
</dbReference>
<accession>A0A7W5DPJ5</accession>
<keyword evidence="7" id="KW-1185">Reference proteome</keyword>
<evidence type="ECO:0000313" key="7">
    <source>
        <dbReference type="Proteomes" id="UP000544222"/>
    </source>
</evidence>
<feature type="transmembrane region" description="Helical" evidence="4">
    <location>
        <begin position="80"/>
        <end position="98"/>
    </location>
</feature>
<keyword evidence="3 4" id="KW-0472">Membrane</keyword>
<organism evidence="6 7">
    <name type="scientific">Microbacter margulisiae</name>
    <dbReference type="NCBI Taxonomy" id="1350067"/>
    <lineage>
        <taxon>Bacteria</taxon>
        <taxon>Pseudomonadati</taxon>
        <taxon>Bacteroidota</taxon>
        <taxon>Bacteroidia</taxon>
        <taxon>Bacteroidales</taxon>
        <taxon>Porphyromonadaceae</taxon>
        <taxon>Microbacter</taxon>
    </lineage>
</organism>
<dbReference type="Pfam" id="PF07690">
    <property type="entry name" value="MFS_1"/>
    <property type="match status" value="1"/>
</dbReference>
<reference evidence="6 7" key="1">
    <citation type="submission" date="2020-08" db="EMBL/GenBank/DDBJ databases">
        <title>Genomic Encyclopedia of Type Strains, Phase IV (KMG-IV): sequencing the most valuable type-strain genomes for metagenomic binning, comparative biology and taxonomic classification.</title>
        <authorList>
            <person name="Goeker M."/>
        </authorList>
    </citation>
    <scope>NUCLEOTIDE SEQUENCE [LARGE SCALE GENOMIC DNA]</scope>
    <source>
        <strain evidence="6 7">DSM 27471</strain>
    </source>
</reference>
<dbReference type="InterPro" id="IPR036259">
    <property type="entry name" value="MFS_trans_sf"/>
</dbReference>
<feature type="transmembrane region" description="Helical" evidence="4">
    <location>
        <begin position="373"/>
        <end position="393"/>
    </location>
</feature>
<dbReference type="CDD" id="cd17478">
    <property type="entry name" value="MFS_FsR"/>
    <property type="match status" value="1"/>
</dbReference>
<evidence type="ECO:0000256" key="1">
    <source>
        <dbReference type="ARBA" id="ARBA00022692"/>
    </source>
</evidence>
<dbReference type="SUPFAM" id="SSF103473">
    <property type="entry name" value="MFS general substrate transporter"/>
    <property type="match status" value="1"/>
</dbReference>
<sequence length="402" mass="44489">MKKKLDSVVRPTYNILISTSFSHFLNDMMQSLILAVYPMLKSNFDLNFAQVGMITLAYQLTASMLQPLVGIYTDKHPKPFSLVFGMTCTLAGILLLAWAPSYPFLLLAAMTVGMGSSIFHPEAARVARIASGGRFGLAQSIFQVGGNSGAAIGPLLAAWIVIPHHLKSVSWFSPMAFLAMIVLLQVSFWYRGRISHFQKSQHETPKDEHYSRRKIILTVIILLVLVFSKNFYLSSLNTFYMFYLIQKFHIDTQHAQYMLFLFLASFALGTLIGGPLGDRIGRKRIIWFSIVGVAPFTLILPHINSLFWTGILTILIGLILASAFPAILVFAQELIPGKFGMMSGLFYGFSFGMGGLGAAVLGNVADAFSINTVYEICSFLPLLGMFAVFLPNIKTNIRKAPK</sequence>
<dbReference type="InterPro" id="IPR020846">
    <property type="entry name" value="MFS_dom"/>
</dbReference>
<evidence type="ECO:0000313" key="6">
    <source>
        <dbReference type="EMBL" id="MBB3185938.1"/>
    </source>
</evidence>
<feature type="transmembrane region" description="Helical" evidence="4">
    <location>
        <begin position="254"/>
        <end position="273"/>
    </location>
</feature>
<feature type="transmembrane region" description="Helical" evidence="4">
    <location>
        <begin position="215"/>
        <end position="234"/>
    </location>
</feature>
<feature type="transmembrane region" description="Helical" evidence="4">
    <location>
        <begin position="48"/>
        <end position="68"/>
    </location>
</feature>
<protein>
    <submittedName>
        <fullName evidence="6">FSR family fosmidomycin resistance protein-like MFS transporter</fullName>
    </submittedName>
</protein>
<dbReference type="Proteomes" id="UP000544222">
    <property type="component" value="Unassembled WGS sequence"/>
</dbReference>
<comment type="caution">
    <text evidence="6">The sequence shown here is derived from an EMBL/GenBank/DDBJ whole genome shotgun (WGS) entry which is preliminary data.</text>
</comment>
<proteinExistence type="predicted"/>
<gene>
    <name evidence="6" type="ORF">FHX64_000101</name>
</gene>
<keyword evidence="2 4" id="KW-1133">Transmembrane helix</keyword>
<dbReference type="GO" id="GO:0005886">
    <property type="term" value="C:plasma membrane"/>
    <property type="evidence" value="ECO:0007669"/>
    <property type="project" value="TreeGrafter"/>
</dbReference>
<dbReference type="GO" id="GO:0022857">
    <property type="term" value="F:transmembrane transporter activity"/>
    <property type="evidence" value="ECO:0007669"/>
    <property type="project" value="InterPro"/>
</dbReference>
<dbReference type="Gene3D" id="1.20.1250.20">
    <property type="entry name" value="MFS general substrate transporter like domains"/>
    <property type="match status" value="2"/>
</dbReference>
<feature type="transmembrane region" description="Helical" evidence="4">
    <location>
        <begin position="309"/>
        <end position="331"/>
    </location>
</feature>
<feature type="transmembrane region" description="Helical" evidence="4">
    <location>
        <begin position="141"/>
        <end position="162"/>
    </location>
</feature>
<dbReference type="InterPro" id="IPR011701">
    <property type="entry name" value="MFS"/>
</dbReference>
<feature type="transmembrane region" description="Helical" evidence="4">
    <location>
        <begin position="104"/>
        <end position="120"/>
    </location>
</feature>